<evidence type="ECO:0000313" key="6">
    <source>
        <dbReference type="EMBL" id="ONH70030.1"/>
    </source>
</evidence>
<dbReference type="OrthoDB" id="2116030at2759"/>
<gene>
    <name evidence="6" type="ORF">BON22_0187</name>
    <name evidence="5" type="ORF">CYFA0S_02e03334g</name>
</gene>
<dbReference type="GO" id="GO:0006103">
    <property type="term" value="P:2-oxoglutarate metabolic process"/>
    <property type="evidence" value="ECO:0007669"/>
    <property type="project" value="InterPro"/>
</dbReference>
<dbReference type="GO" id="GO:0005739">
    <property type="term" value="C:mitochondrion"/>
    <property type="evidence" value="ECO:0007669"/>
    <property type="project" value="UniProtKB-SubCell"/>
</dbReference>
<evidence type="ECO:0000256" key="2">
    <source>
        <dbReference type="ARBA" id="ARBA00023128"/>
    </source>
</evidence>
<proteinExistence type="inferred from homology"/>
<dbReference type="EMBL" id="MPUK01000001">
    <property type="protein sequence ID" value="ONH70030.1"/>
    <property type="molecule type" value="Genomic_DNA"/>
</dbReference>
<evidence type="ECO:0000313" key="7">
    <source>
        <dbReference type="Proteomes" id="UP000189513"/>
    </source>
</evidence>
<dbReference type="EMBL" id="LK052887">
    <property type="protein sequence ID" value="CDR38580.1"/>
    <property type="molecule type" value="Genomic_DNA"/>
</dbReference>
<evidence type="ECO:0000256" key="4">
    <source>
        <dbReference type="SAM" id="MobiDB-lite"/>
    </source>
</evidence>
<feature type="compositionally biased region" description="Low complexity" evidence="4">
    <location>
        <begin position="67"/>
        <end position="82"/>
    </location>
</feature>
<protein>
    <submittedName>
        <fullName evidence="5">CYFA0S02e03334g1_1</fullName>
    </submittedName>
</protein>
<reference evidence="6" key="3">
    <citation type="submission" date="2017-01" db="EMBL/GenBank/DDBJ databases">
        <authorList>
            <person name="Mah S.A."/>
            <person name="Swanson W.J."/>
            <person name="Moy G.W."/>
            <person name="Vacquier V.D."/>
        </authorList>
    </citation>
    <scope>NUCLEOTIDE SEQUENCE [LARGE SCALE GENOMIC DNA]</scope>
    <source>
        <strain evidence="6">65</strain>
    </source>
</reference>
<dbReference type="Pfam" id="PF10937">
    <property type="entry name" value="Kgd4-YMR31"/>
    <property type="match status" value="1"/>
</dbReference>
<dbReference type="AlphaFoldDB" id="A0A061AV27"/>
<name>A0A061AV27_CYBFA</name>
<dbReference type="OMA" id="AYEPMIK"/>
<evidence type="ECO:0000313" key="5">
    <source>
        <dbReference type="EMBL" id="CDR38580.1"/>
    </source>
</evidence>
<comment type="similarity">
    <text evidence="3">Belongs to the alpha-ketoglutarate dehydrogenase component 4 family.</text>
</comment>
<reference evidence="7" key="2">
    <citation type="journal article" date="2017" name="Genome Announc.">
        <title>Genome sequences of Cyberlindnera fabianii 65, Pichia kudriavzevii 129, and Saccharomyces cerevisiae 131 isolated from fermented masau fruits in Zimbabwe.</title>
        <authorList>
            <person name="van Rijswijck I.M.H."/>
            <person name="Derks M.F.L."/>
            <person name="Abee T."/>
            <person name="de Ridder D."/>
            <person name="Smid E.J."/>
        </authorList>
    </citation>
    <scope>NUCLEOTIDE SEQUENCE [LARGE SCALE GENOMIC DNA]</scope>
    <source>
        <strain evidence="7">65</strain>
    </source>
</reference>
<evidence type="ECO:0000256" key="1">
    <source>
        <dbReference type="ARBA" id="ARBA00004173"/>
    </source>
</evidence>
<reference evidence="5" key="1">
    <citation type="journal article" date="2014" name="Genome Announc.">
        <title>Genome sequence of the yeast Cyberlindnera fabianii (Hansenula fabianii).</title>
        <authorList>
            <person name="Freel K.C."/>
            <person name="Sarilar V."/>
            <person name="Neuveglise C."/>
            <person name="Devillers H."/>
            <person name="Friedrich A."/>
            <person name="Schacherer J."/>
        </authorList>
    </citation>
    <scope>NUCLEOTIDE SEQUENCE</scope>
    <source>
        <strain evidence="5">YJS4271</strain>
    </source>
</reference>
<accession>A0A061AV27</accession>
<comment type="subcellular location">
    <subcellularLocation>
        <location evidence="1">Mitochondrion</location>
    </subcellularLocation>
</comment>
<dbReference type="Proteomes" id="UP000189513">
    <property type="component" value="Unassembled WGS sequence"/>
</dbReference>
<keyword evidence="7" id="KW-1185">Reference proteome</keyword>
<keyword evidence="2" id="KW-0496">Mitochondrion</keyword>
<feature type="region of interest" description="Disordered" evidence="4">
    <location>
        <begin position="59"/>
        <end position="85"/>
    </location>
</feature>
<evidence type="ECO:0000256" key="3">
    <source>
        <dbReference type="ARBA" id="ARBA00043970"/>
    </source>
</evidence>
<sequence length="117" mass="12680">MRPSTTSFARLIKFVGGKHPRPEVVDASVKQHPMSAGLIPGGEGTLQISALNWPKFEVVPPPKKNASSTQKNSTSTPTSSKPFDFVSVKELPKRFQTPPFDELEMDVVNSGGADLVF</sequence>
<organism evidence="5">
    <name type="scientific">Cyberlindnera fabianii</name>
    <name type="common">Yeast</name>
    <name type="synonym">Hansenula fabianii</name>
    <dbReference type="NCBI Taxonomy" id="36022"/>
    <lineage>
        <taxon>Eukaryota</taxon>
        <taxon>Fungi</taxon>
        <taxon>Dikarya</taxon>
        <taxon>Ascomycota</taxon>
        <taxon>Saccharomycotina</taxon>
        <taxon>Saccharomycetes</taxon>
        <taxon>Phaffomycetales</taxon>
        <taxon>Phaffomycetaceae</taxon>
        <taxon>Cyberlindnera</taxon>
    </lineage>
</organism>
<dbReference type="InterPro" id="IPR020373">
    <property type="entry name" value="Kgd4/YMR-31"/>
</dbReference>
<dbReference type="VEuPathDB" id="FungiDB:BON22_0187"/>